<evidence type="ECO:0000256" key="4">
    <source>
        <dbReference type="ARBA" id="ARBA00023136"/>
    </source>
</evidence>
<feature type="transmembrane region" description="Helical" evidence="6">
    <location>
        <begin position="201"/>
        <end position="223"/>
    </location>
</feature>
<evidence type="ECO:0000313" key="8">
    <source>
        <dbReference type="Proteomes" id="UP001608902"/>
    </source>
</evidence>
<feature type="transmembrane region" description="Helical" evidence="6">
    <location>
        <begin position="72"/>
        <end position="91"/>
    </location>
</feature>
<evidence type="ECO:0000256" key="3">
    <source>
        <dbReference type="ARBA" id="ARBA00022989"/>
    </source>
</evidence>
<dbReference type="Proteomes" id="UP001608902">
    <property type="component" value="Unassembled WGS sequence"/>
</dbReference>
<dbReference type="SMART" id="SM01417">
    <property type="entry name" value="Solute_trans_a"/>
    <property type="match status" value="1"/>
</dbReference>
<feature type="transmembrane region" description="Helical" evidence="6">
    <location>
        <begin position="34"/>
        <end position="60"/>
    </location>
</feature>
<feature type="region of interest" description="Disordered" evidence="5">
    <location>
        <begin position="315"/>
        <end position="334"/>
    </location>
</feature>
<dbReference type="InterPro" id="IPR005178">
    <property type="entry name" value="Ostalpha/TMEM184C"/>
</dbReference>
<evidence type="ECO:0008006" key="9">
    <source>
        <dbReference type="Google" id="ProtNLM"/>
    </source>
</evidence>
<keyword evidence="2 6" id="KW-0812">Transmembrane</keyword>
<sequence length="350" mass="39343">MTGTASAATVSDLFASYKLPPCASEWISSADSAYLVAIAFGTVATVAVVVASFVHLFHIYRYVQNELIQKDLITIDLLFPIVGICSLIGMYLPRSAFFMFAICLTYIMVCLKAIMNLTEHLFKSLANISSYLLEHGRKINPQAPPLCCCCFCCPYFDGTKLNLNVLRWMVLQSPFLRIILEIALIIAFLERDGFDRFAIVVNVIEVCSMLTATYACQMMMVLVQDKLEPYKFGAVFKFVNITQVFFTLQKLIFDLIGKYHGFDGMTLIGPSSKAMFWNNFALTLEMLLLCVVAGITVNPRKSAFFDGYQTRTSMKDSVERPRLSPPHTEANHSSTPHNVLVEFRRIVKSQ</sequence>
<dbReference type="GO" id="GO:0016020">
    <property type="term" value="C:membrane"/>
    <property type="evidence" value="ECO:0007669"/>
    <property type="project" value="UniProtKB-SubCell"/>
</dbReference>
<keyword evidence="3 6" id="KW-1133">Transmembrane helix</keyword>
<accession>A0ABD6ECE9</accession>
<reference evidence="7 8" key="1">
    <citation type="submission" date="2024-08" db="EMBL/GenBank/DDBJ databases">
        <title>Gnathostoma spinigerum genome.</title>
        <authorList>
            <person name="Gonzalez-Bertolin B."/>
            <person name="Monzon S."/>
            <person name="Zaballos A."/>
            <person name="Jimenez P."/>
            <person name="Dekumyoy P."/>
            <person name="Varona S."/>
            <person name="Cuesta I."/>
            <person name="Sumanam S."/>
            <person name="Adisakwattana P."/>
            <person name="Gasser R.B."/>
            <person name="Hernandez-Gonzalez A."/>
            <person name="Young N.D."/>
            <person name="Perteguer M.J."/>
        </authorList>
    </citation>
    <scope>NUCLEOTIDE SEQUENCE [LARGE SCALE GENOMIC DNA]</scope>
    <source>
        <strain evidence="7">AL3</strain>
        <tissue evidence="7">Liver</tissue>
    </source>
</reference>
<organism evidence="7 8">
    <name type="scientific">Gnathostoma spinigerum</name>
    <dbReference type="NCBI Taxonomy" id="75299"/>
    <lineage>
        <taxon>Eukaryota</taxon>
        <taxon>Metazoa</taxon>
        <taxon>Ecdysozoa</taxon>
        <taxon>Nematoda</taxon>
        <taxon>Chromadorea</taxon>
        <taxon>Rhabditida</taxon>
        <taxon>Spirurina</taxon>
        <taxon>Gnathostomatomorpha</taxon>
        <taxon>Gnathostomatoidea</taxon>
        <taxon>Gnathostomatidae</taxon>
        <taxon>Gnathostoma</taxon>
    </lineage>
</organism>
<comment type="subcellular location">
    <subcellularLocation>
        <location evidence="1">Membrane</location>
        <topology evidence="1">Multi-pass membrane protein</topology>
    </subcellularLocation>
</comment>
<dbReference type="EMBL" id="JBGFUD010002542">
    <property type="protein sequence ID" value="MFH4977714.1"/>
    <property type="molecule type" value="Genomic_DNA"/>
</dbReference>
<evidence type="ECO:0000256" key="6">
    <source>
        <dbReference type="SAM" id="Phobius"/>
    </source>
</evidence>
<dbReference type="Pfam" id="PF03619">
    <property type="entry name" value="Solute_trans_a"/>
    <property type="match status" value="1"/>
</dbReference>
<comment type="caution">
    <text evidence="7">The sequence shown here is derived from an EMBL/GenBank/DDBJ whole genome shotgun (WGS) entry which is preliminary data.</text>
</comment>
<keyword evidence="8" id="KW-1185">Reference proteome</keyword>
<protein>
    <recommendedName>
        <fullName evidence="9">Organic solute transporter alpha-like protein</fullName>
    </recommendedName>
</protein>
<gene>
    <name evidence="7" type="ORF">AB6A40_004423</name>
</gene>
<evidence type="ECO:0000256" key="2">
    <source>
        <dbReference type="ARBA" id="ARBA00022692"/>
    </source>
</evidence>
<proteinExistence type="predicted"/>
<keyword evidence="4 6" id="KW-0472">Membrane</keyword>
<dbReference type="PANTHER" id="PTHR23423">
    <property type="entry name" value="ORGANIC SOLUTE TRANSPORTER-RELATED"/>
    <property type="match status" value="1"/>
</dbReference>
<evidence type="ECO:0000313" key="7">
    <source>
        <dbReference type="EMBL" id="MFH4977714.1"/>
    </source>
</evidence>
<dbReference type="AlphaFoldDB" id="A0ABD6ECE9"/>
<evidence type="ECO:0000256" key="5">
    <source>
        <dbReference type="SAM" id="MobiDB-lite"/>
    </source>
</evidence>
<evidence type="ECO:0000256" key="1">
    <source>
        <dbReference type="ARBA" id="ARBA00004141"/>
    </source>
</evidence>
<name>A0ABD6ECE9_9BILA</name>
<feature type="transmembrane region" description="Helical" evidence="6">
    <location>
        <begin position="276"/>
        <end position="297"/>
    </location>
</feature>
<feature type="transmembrane region" description="Helical" evidence="6">
    <location>
        <begin position="168"/>
        <end position="189"/>
    </location>
</feature>
<feature type="transmembrane region" description="Helical" evidence="6">
    <location>
        <begin position="97"/>
        <end position="115"/>
    </location>
</feature>